<keyword evidence="3" id="KW-0732">Signal</keyword>
<feature type="chain" id="PRO_5047001587" evidence="3">
    <location>
        <begin position="17"/>
        <end position="153"/>
    </location>
</feature>
<dbReference type="GeneID" id="102809170"/>
<keyword evidence="2" id="KW-0812">Transmembrane</keyword>
<dbReference type="RefSeq" id="XP_006817371.1">
    <property type="nucleotide sequence ID" value="XM_006817308.1"/>
</dbReference>
<evidence type="ECO:0000313" key="4">
    <source>
        <dbReference type="Proteomes" id="UP000694865"/>
    </source>
</evidence>
<organism evidence="4 5">
    <name type="scientific">Saccoglossus kowalevskii</name>
    <name type="common">Acorn worm</name>
    <dbReference type="NCBI Taxonomy" id="10224"/>
    <lineage>
        <taxon>Eukaryota</taxon>
        <taxon>Metazoa</taxon>
        <taxon>Hemichordata</taxon>
        <taxon>Enteropneusta</taxon>
        <taxon>Harrimaniidae</taxon>
        <taxon>Saccoglossus</taxon>
    </lineage>
</organism>
<evidence type="ECO:0000256" key="2">
    <source>
        <dbReference type="SAM" id="Phobius"/>
    </source>
</evidence>
<keyword evidence="4" id="KW-1185">Reference proteome</keyword>
<gene>
    <name evidence="5" type="primary">LOC102809170</name>
</gene>
<feature type="compositionally biased region" description="Gly residues" evidence="1">
    <location>
        <begin position="87"/>
        <end position="96"/>
    </location>
</feature>
<keyword evidence="2" id="KW-1133">Transmembrane helix</keyword>
<feature type="transmembrane region" description="Helical" evidence="2">
    <location>
        <begin position="115"/>
        <end position="139"/>
    </location>
</feature>
<name>A0ABM0MBI0_SACKO</name>
<feature type="region of interest" description="Disordered" evidence="1">
    <location>
        <begin position="77"/>
        <end position="96"/>
    </location>
</feature>
<protein>
    <submittedName>
        <fullName evidence="5">Cell wall protein IFF6-like</fullName>
    </submittedName>
</protein>
<sequence length="153" mass="15426">MILVLATVVGATFVGGNEDFVTGDSSGADACGVGGSDDVGRFTCSSSRSGVGDSDDVGSGSNTSFQWDCGVGGSDDVGRSTCSGSKSGVGGSGNDGSGSNTSFQLGSGVGGSDDIVIVVGLIPLVLVAMRMLLLVMVCCQWFRWQCRWIVSFK</sequence>
<accession>A0ABM0MBI0</accession>
<keyword evidence="2" id="KW-0472">Membrane</keyword>
<dbReference type="Proteomes" id="UP000694865">
    <property type="component" value="Unplaced"/>
</dbReference>
<evidence type="ECO:0000313" key="5">
    <source>
        <dbReference type="RefSeq" id="XP_006817371.1"/>
    </source>
</evidence>
<feature type="signal peptide" evidence="3">
    <location>
        <begin position="1"/>
        <end position="16"/>
    </location>
</feature>
<proteinExistence type="predicted"/>
<evidence type="ECO:0000256" key="1">
    <source>
        <dbReference type="SAM" id="MobiDB-lite"/>
    </source>
</evidence>
<reference evidence="5" key="1">
    <citation type="submission" date="2025-08" db="UniProtKB">
        <authorList>
            <consortium name="RefSeq"/>
        </authorList>
    </citation>
    <scope>IDENTIFICATION</scope>
    <source>
        <tissue evidence="5">Testes</tissue>
    </source>
</reference>
<evidence type="ECO:0000256" key="3">
    <source>
        <dbReference type="SAM" id="SignalP"/>
    </source>
</evidence>